<name>A0ABR1BZN1_NECAM</name>
<accession>A0ABR1BZN1</accession>
<gene>
    <name evidence="2" type="primary">Necator_chrI.g3320</name>
    <name evidence="2" type="ORF">RB195_007191</name>
</gene>
<organism evidence="2 3">
    <name type="scientific">Necator americanus</name>
    <name type="common">Human hookworm</name>
    <dbReference type="NCBI Taxonomy" id="51031"/>
    <lineage>
        <taxon>Eukaryota</taxon>
        <taxon>Metazoa</taxon>
        <taxon>Ecdysozoa</taxon>
        <taxon>Nematoda</taxon>
        <taxon>Chromadorea</taxon>
        <taxon>Rhabditida</taxon>
        <taxon>Rhabditina</taxon>
        <taxon>Rhabditomorpha</taxon>
        <taxon>Strongyloidea</taxon>
        <taxon>Ancylostomatidae</taxon>
        <taxon>Bunostominae</taxon>
        <taxon>Necator</taxon>
    </lineage>
</organism>
<evidence type="ECO:0000313" key="3">
    <source>
        <dbReference type="Proteomes" id="UP001303046"/>
    </source>
</evidence>
<feature type="region of interest" description="Disordered" evidence="1">
    <location>
        <begin position="42"/>
        <end position="64"/>
    </location>
</feature>
<evidence type="ECO:0000313" key="2">
    <source>
        <dbReference type="EMBL" id="KAK6730578.1"/>
    </source>
</evidence>
<dbReference type="Proteomes" id="UP001303046">
    <property type="component" value="Unassembled WGS sequence"/>
</dbReference>
<keyword evidence="3" id="KW-1185">Reference proteome</keyword>
<protein>
    <submittedName>
        <fullName evidence="2">Uncharacterized protein</fullName>
    </submittedName>
</protein>
<proteinExistence type="predicted"/>
<comment type="caution">
    <text evidence="2">The sequence shown here is derived from an EMBL/GenBank/DDBJ whole genome shotgun (WGS) entry which is preliminary data.</text>
</comment>
<sequence>MDESGLDGLENSFKRLLDESDEETTENLSIFNDALVLLADKESDSRSNERLSLSDSERKQTNGKATQKLMVTGNFLNSLVYMISHVVAVTNQSISTKYIWKRKYCQ</sequence>
<dbReference type="EMBL" id="JAVFWL010000001">
    <property type="protein sequence ID" value="KAK6730578.1"/>
    <property type="molecule type" value="Genomic_DNA"/>
</dbReference>
<reference evidence="2 3" key="1">
    <citation type="submission" date="2023-08" db="EMBL/GenBank/DDBJ databases">
        <title>A Necator americanus chromosomal reference genome.</title>
        <authorList>
            <person name="Ilik V."/>
            <person name="Petrzelkova K.J."/>
            <person name="Pardy F."/>
            <person name="Fuh T."/>
            <person name="Niatou-Singa F.S."/>
            <person name="Gouil Q."/>
            <person name="Baker L."/>
            <person name="Ritchie M.E."/>
            <person name="Jex A.R."/>
            <person name="Gazzola D."/>
            <person name="Li H."/>
            <person name="Toshio Fujiwara R."/>
            <person name="Zhan B."/>
            <person name="Aroian R.V."/>
            <person name="Pafco B."/>
            <person name="Schwarz E.M."/>
        </authorList>
    </citation>
    <scope>NUCLEOTIDE SEQUENCE [LARGE SCALE GENOMIC DNA]</scope>
    <source>
        <strain evidence="2 3">Aroian</strain>
        <tissue evidence="2">Whole animal</tissue>
    </source>
</reference>
<evidence type="ECO:0000256" key="1">
    <source>
        <dbReference type="SAM" id="MobiDB-lite"/>
    </source>
</evidence>